<dbReference type="PROSITE" id="PS50084">
    <property type="entry name" value="KH_TYPE_1"/>
    <property type="match status" value="1"/>
</dbReference>
<dbReference type="STRING" id="142842.SAMN02745118_00277"/>
<dbReference type="PANTHER" id="PTHR22648:SF0">
    <property type="entry name" value="TRANSCRIPTION TERMINATION_ANTITERMINATION PROTEIN NUSA"/>
    <property type="match status" value="1"/>
</dbReference>
<evidence type="ECO:0000256" key="6">
    <source>
        <dbReference type="ARBA" id="ARBA00023163"/>
    </source>
</evidence>
<dbReference type="RefSeq" id="WP_078808801.1">
    <property type="nucleotide sequence ID" value="NZ_FUWM01000003.1"/>
</dbReference>
<dbReference type="PROSITE" id="PS50126">
    <property type="entry name" value="S1"/>
    <property type="match status" value="1"/>
</dbReference>
<dbReference type="InterPro" id="IPR036555">
    <property type="entry name" value="NusA_N_sf"/>
</dbReference>
<dbReference type="CDD" id="cd22529">
    <property type="entry name" value="KH-II_NusA_rpt2"/>
    <property type="match status" value="1"/>
</dbReference>
<dbReference type="InterPro" id="IPR030842">
    <property type="entry name" value="TF_NusA_bacterial"/>
</dbReference>
<keyword evidence="2 7" id="KW-0963">Cytoplasm</keyword>
<keyword evidence="3 7" id="KW-0889">Transcription antitermination</keyword>
<dbReference type="FunFam" id="3.30.300.20:FF:000005">
    <property type="entry name" value="Transcription termination/antitermination protein NusA"/>
    <property type="match status" value="1"/>
</dbReference>
<dbReference type="EMBL" id="FUWM01000003">
    <property type="protein sequence ID" value="SJZ31773.1"/>
    <property type="molecule type" value="Genomic_DNA"/>
</dbReference>
<dbReference type="GO" id="GO:0006353">
    <property type="term" value="P:DNA-templated transcription termination"/>
    <property type="evidence" value="ECO:0007669"/>
    <property type="project" value="UniProtKB-UniRule"/>
</dbReference>
<dbReference type="InterPro" id="IPR015946">
    <property type="entry name" value="KH_dom-like_a/b"/>
</dbReference>
<dbReference type="Pfam" id="PF13184">
    <property type="entry name" value="KH_NusA_1st"/>
    <property type="match status" value="1"/>
</dbReference>
<dbReference type="InterPro" id="IPR010213">
    <property type="entry name" value="TF_NusA"/>
</dbReference>
<reference evidence="11" key="1">
    <citation type="submission" date="2017-02" db="EMBL/GenBank/DDBJ databases">
        <authorList>
            <person name="Varghese N."/>
            <person name="Submissions S."/>
        </authorList>
    </citation>
    <scope>NUCLEOTIDE SEQUENCE [LARGE SCALE GENOMIC DNA]</scope>
    <source>
        <strain evidence="11">ATCC BAA-73</strain>
    </source>
</reference>
<keyword evidence="1 7" id="KW-0806">Transcription termination</keyword>
<protein>
    <recommendedName>
        <fullName evidence="7">Transcription termination/antitermination protein NusA</fullName>
    </recommendedName>
</protein>
<dbReference type="InterPro" id="IPR013735">
    <property type="entry name" value="TF_NusA_N"/>
</dbReference>
<dbReference type="Gene3D" id="3.30.300.20">
    <property type="match status" value="2"/>
</dbReference>
<evidence type="ECO:0000256" key="8">
    <source>
        <dbReference type="SAM" id="MobiDB-lite"/>
    </source>
</evidence>
<dbReference type="FunFam" id="3.30.1480.10:FF:000002">
    <property type="entry name" value="Transcription termination/antitermination protein NusA"/>
    <property type="match status" value="1"/>
</dbReference>
<dbReference type="HAMAP" id="MF_00945_B">
    <property type="entry name" value="NusA_B"/>
    <property type="match status" value="1"/>
</dbReference>
<dbReference type="Proteomes" id="UP000190625">
    <property type="component" value="Unassembled WGS sequence"/>
</dbReference>
<evidence type="ECO:0000256" key="3">
    <source>
        <dbReference type="ARBA" id="ARBA00022814"/>
    </source>
</evidence>
<dbReference type="InterPro" id="IPR025249">
    <property type="entry name" value="TF_NusA_KH_1st"/>
</dbReference>
<comment type="similarity">
    <text evidence="7">Belongs to the NusA family.</text>
</comment>
<feature type="domain" description="S1 motif" evidence="9">
    <location>
        <begin position="135"/>
        <end position="199"/>
    </location>
</feature>
<comment type="subcellular location">
    <subcellularLocation>
        <location evidence="7">Cytoplasm</location>
    </subcellularLocation>
</comment>
<dbReference type="Gene3D" id="2.40.50.140">
    <property type="entry name" value="Nucleic acid-binding proteins"/>
    <property type="match status" value="1"/>
</dbReference>
<feature type="compositionally biased region" description="Acidic residues" evidence="8">
    <location>
        <begin position="347"/>
        <end position="384"/>
    </location>
</feature>
<accession>A0A1T4JNN2</accession>
<keyword evidence="6 7" id="KW-0804">Transcription</keyword>
<sequence length="384" mass="42938">MNVELIRALEDIEKDKGIPKEMLLDAIKAALKSAYKKNFGSVQNVEIDIEEDVGEVNVYSNKEVVEEVEDSNVEISLAEAQEIAPDYELGDMVKIEVTPGNFGRIADQTAKQVVIQRIREAERDIVYEEFANLEGDILTGIIQRYHKDNVIVDLGRTEAILIPPEQIPNEAYEPNERIKIYIVEVKQTTKGPNILVSRTHPGLLKRLFELEVPEIHDGIVEIEAIAREAGYRSKMAVYSNDSEVDAIGACVGPNGMRVQAVVNELNDEKVDIVRWSEDPAKLISNSLSPAEVLEVKVEETEKVAEVIVPDYQLSLAIGKEGQNARLAAKLTGWKIDIKSESQVEEKALDDEEVLDDIESSEEVETEELSSDFDFTEIDLSEESE</sequence>
<evidence type="ECO:0000313" key="11">
    <source>
        <dbReference type="Proteomes" id="UP000190625"/>
    </source>
</evidence>
<dbReference type="SMART" id="SM00316">
    <property type="entry name" value="S1"/>
    <property type="match status" value="1"/>
</dbReference>
<dbReference type="PANTHER" id="PTHR22648">
    <property type="entry name" value="TRANSCRIPTION TERMINATION FACTOR NUSA"/>
    <property type="match status" value="1"/>
</dbReference>
<dbReference type="Pfam" id="PF00575">
    <property type="entry name" value="S1"/>
    <property type="match status" value="1"/>
</dbReference>
<dbReference type="FunFam" id="3.30.300.20:FF:000002">
    <property type="entry name" value="Transcription termination/antitermination protein NusA"/>
    <property type="match status" value="1"/>
</dbReference>
<evidence type="ECO:0000256" key="5">
    <source>
        <dbReference type="ARBA" id="ARBA00023015"/>
    </source>
</evidence>
<dbReference type="GO" id="GO:0031564">
    <property type="term" value="P:transcription antitermination"/>
    <property type="evidence" value="ECO:0007669"/>
    <property type="project" value="UniProtKB-UniRule"/>
</dbReference>
<organism evidence="10 11">
    <name type="scientific">Selenihalanaerobacter shriftii</name>
    <dbReference type="NCBI Taxonomy" id="142842"/>
    <lineage>
        <taxon>Bacteria</taxon>
        <taxon>Bacillati</taxon>
        <taxon>Bacillota</taxon>
        <taxon>Clostridia</taxon>
        <taxon>Halanaerobiales</taxon>
        <taxon>Halobacteroidaceae</taxon>
        <taxon>Selenihalanaerobacter</taxon>
    </lineage>
</organism>
<keyword evidence="5 7" id="KW-0805">Transcription regulation</keyword>
<dbReference type="CDD" id="cd04455">
    <property type="entry name" value="S1_NusA"/>
    <property type="match status" value="1"/>
</dbReference>
<dbReference type="InterPro" id="IPR012340">
    <property type="entry name" value="NA-bd_OB-fold"/>
</dbReference>
<evidence type="ECO:0000256" key="2">
    <source>
        <dbReference type="ARBA" id="ARBA00022490"/>
    </source>
</evidence>
<evidence type="ECO:0000256" key="1">
    <source>
        <dbReference type="ARBA" id="ARBA00022472"/>
    </source>
</evidence>
<dbReference type="GO" id="GO:0003700">
    <property type="term" value="F:DNA-binding transcription factor activity"/>
    <property type="evidence" value="ECO:0007669"/>
    <property type="project" value="InterPro"/>
</dbReference>
<dbReference type="SUPFAM" id="SSF69705">
    <property type="entry name" value="Transcription factor NusA, N-terminal domain"/>
    <property type="match status" value="1"/>
</dbReference>
<keyword evidence="11" id="KW-1185">Reference proteome</keyword>
<dbReference type="SUPFAM" id="SSF50249">
    <property type="entry name" value="Nucleic acid-binding proteins"/>
    <property type="match status" value="1"/>
</dbReference>
<dbReference type="Pfam" id="PF26594">
    <property type="entry name" value="KH_NusA_2nd"/>
    <property type="match status" value="1"/>
</dbReference>
<evidence type="ECO:0000313" key="10">
    <source>
        <dbReference type="EMBL" id="SJZ31773.1"/>
    </source>
</evidence>
<evidence type="ECO:0000256" key="7">
    <source>
        <dbReference type="HAMAP-Rule" id="MF_00945"/>
    </source>
</evidence>
<dbReference type="InterPro" id="IPR009019">
    <property type="entry name" value="KH_sf_prok-type"/>
</dbReference>
<dbReference type="Pfam" id="PF08529">
    <property type="entry name" value="NusA_N"/>
    <property type="match status" value="1"/>
</dbReference>
<dbReference type="GO" id="GO:0005829">
    <property type="term" value="C:cytosol"/>
    <property type="evidence" value="ECO:0007669"/>
    <property type="project" value="TreeGrafter"/>
</dbReference>
<proteinExistence type="inferred from homology"/>
<comment type="function">
    <text evidence="7">Participates in both transcription termination and antitermination.</text>
</comment>
<dbReference type="InterPro" id="IPR003029">
    <property type="entry name" value="S1_domain"/>
</dbReference>
<comment type="subunit">
    <text evidence="7">Monomer. Binds directly to the core enzyme of the DNA-dependent RNA polymerase and to nascent RNA.</text>
</comment>
<dbReference type="FunFam" id="2.40.50.140:FF:000058">
    <property type="entry name" value="Transcription termination/antitermination protein NusA"/>
    <property type="match status" value="1"/>
</dbReference>
<name>A0A1T4JNN2_9FIRM</name>
<dbReference type="SUPFAM" id="SSF54814">
    <property type="entry name" value="Prokaryotic type KH domain (KH-domain type II)"/>
    <property type="match status" value="2"/>
</dbReference>
<keyword evidence="4 7" id="KW-0694">RNA-binding</keyword>
<dbReference type="InterPro" id="IPR004087">
    <property type="entry name" value="KH_dom"/>
</dbReference>
<evidence type="ECO:0000259" key="9">
    <source>
        <dbReference type="PROSITE" id="PS50126"/>
    </source>
</evidence>
<dbReference type="NCBIfam" id="TIGR01953">
    <property type="entry name" value="NusA"/>
    <property type="match status" value="1"/>
</dbReference>
<dbReference type="GO" id="GO:0003723">
    <property type="term" value="F:RNA binding"/>
    <property type="evidence" value="ECO:0007669"/>
    <property type="project" value="UniProtKB-UniRule"/>
</dbReference>
<feature type="region of interest" description="Disordered" evidence="8">
    <location>
        <begin position="345"/>
        <end position="384"/>
    </location>
</feature>
<dbReference type="Gene3D" id="3.30.1480.10">
    <property type="entry name" value="NusA, N-terminal domain"/>
    <property type="match status" value="1"/>
</dbReference>
<dbReference type="AlphaFoldDB" id="A0A1T4JNN2"/>
<dbReference type="InterPro" id="IPR058582">
    <property type="entry name" value="KH_NusA_2nd"/>
</dbReference>
<evidence type="ECO:0000256" key="4">
    <source>
        <dbReference type="ARBA" id="ARBA00022884"/>
    </source>
</evidence>
<dbReference type="SMART" id="SM00322">
    <property type="entry name" value="KH"/>
    <property type="match status" value="2"/>
</dbReference>
<dbReference type="OrthoDB" id="9807233at2"/>
<gene>
    <name evidence="7" type="primary">nusA</name>
    <name evidence="10" type="ORF">SAMN02745118_00277</name>
</gene>
<dbReference type="CDD" id="cd02134">
    <property type="entry name" value="KH-II_NusA_rpt1"/>
    <property type="match status" value="1"/>
</dbReference>